<dbReference type="GO" id="GO:0033387">
    <property type="term" value="P:putrescine biosynthetic process from arginine, via ornithine"/>
    <property type="evidence" value="ECO:0007669"/>
    <property type="project" value="TreeGrafter"/>
</dbReference>
<dbReference type="AlphaFoldDB" id="A0A5R9J9H3"/>
<protein>
    <recommendedName>
        <fullName evidence="6">ornithine decarboxylase</fullName>
        <ecNumber evidence="6">4.1.1.17</ecNumber>
    </recommendedName>
</protein>
<evidence type="ECO:0000256" key="1">
    <source>
        <dbReference type="ARBA" id="ARBA00001933"/>
    </source>
</evidence>
<dbReference type="EMBL" id="VCDI01000001">
    <property type="protein sequence ID" value="TLU74225.1"/>
    <property type="molecule type" value="Genomic_DNA"/>
</dbReference>
<dbReference type="FunFam" id="2.40.37.10:FF:000004">
    <property type="entry name" value="Ornithine decarboxylase"/>
    <property type="match status" value="1"/>
</dbReference>
<dbReference type="InterPro" id="IPR002433">
    <property type="entry name" value="Orn_de-COase"/>
</dbReference>
<dbReference type="Proteomes" id="UP000305654">
    <property type="component" value="Unassembled WGS sequence"/>
</dbReference>
<keyword evidence="4" id="KW-0456">Lyase</keyword>
<evidence type="ECO:0000256" key="5">
    <source>
        <dbReference type="ARBA" id="ARBA00034115"/>
    </source>
</evidence>
<feature type="domain" description="Orn/DAP/Arg decarboxylase 2 N-terminal" evidence="9">
    <location>
        <begin position="24"/>
        <end position="259"/>
    </location>
</feature>
<keyword evidence="3 8" id="KW-0663">Pyridoxal phosphate</keyword>
<organism evidence="10 11">
    <name type="scientific">Lichenicoccus roseus</name>
    <dbReference type="NCBI Taxonomy" id="2683649"/>
    <lineage>
        <taxon>Bacteria</taxon>
        <taxon>Pseudomonadati</taxon>
        <taxon>Pseudomonadota</taxon>
        <taxon>Alphaproteobacteria</taxon>
        <taxon>Acetobacterales</taxon>
        <taxon>Acetobacteraceae</taxon>
        <taxon>Lichenicoccus</taxon>
    </lineage>
</organism>
<comment type="catalytic activity">
    <reaction evidence="7">
        <text>L-ornithine + H(+) = putrescine + CO2</text>
        <dbReference type="Rhea" id="RHEA:22964"/>
        <dbReference type="ChEBI" id="CHEBI:15378"/>
        <dbReference type="ChEBI" id="CHEBI:16526"/>
        <dbReference type="ChEBI" id="CHEBI:46911"/>
        <dbReference type="ChEBI" id="CHEBI:326268"/>
        <dbReference type="EC" id="4.1.1.17"/>
    </reaction>
</comment>
<evidence type="ECO:0000256" key="8">
    <source>
        <dbReference type="PIRSR" id="PIRSR600183-50"/>
    </source>
</evidence>
<dbReference type="InterPro" id="IPR022653">
    <property type="entry name" value="De-COase2_pyr-phos_BS"/>
</dbReference>
<dbReference type="CDD" id="cd00622">
    <property type="entry name" value="PLPDE_III_ODC"/>
    <property type="match status" value="1"/>
</dbReference>
<evidence type="ECO:0000256" key="6">
    <source>
        <dbReference type="ARBA" id="ARBA00034138"/>
    </source>
</evidence>
<keyword evidence="11" id="KW-1185">Reference proteome</keyword>
<dbReference type="Gene3D" id="3.20.20.10">
    <property type="entry name" value="Alanine racemase"/>
    <property type="match status" value="1"/>
</dbReference>
<comment type="pathway">
    <text evidence="5">Amine and polyamine biosynthesis; putrescine biosynthesis via L-ornithine pathway; putrescine from L-ornithine: step 1/1.</text>
</comment>
<evidence type="ECO:0000256" key="4">
    <source>
        <dbReference type="ARBA" id="ARBA00023239"/>
    </source>
</evidence>
<dbReference type="InterPro" id="IPR000183">
    <property type="entry name" value="Orn/DAP/Arg_de-COase"/>
</dbReference>
<proteinExistence type="inferred from homology"/>
<gene>
    <name evidence="10" type="ORF">FE263_03205</name>
</gene>
<dbReference type="EC" id="4.1.1.17" evidence="6"/>
<evidence type="ECO:0000259" key="9">
    <source>
        <dbReference type="Pfam" id="PF02784"/>
    </source>
</evidence>
<accession>A0A5R9J9H3</accession>
<reference evidence="10 11" key="1">
    <citation type="submission" date="2019-05" db="EMBL/GenBank/DDBJ databases">
        <authorList>
            <person name="Pankratov T."/>
            <person name="Grouzdev D."/>
        </authorList>
    </citation>
    <scope>NUCLEOTIDE SEQUENCE [LARGE SCALE GENOMIC DNA]</scope>
    <source>
        <strain evidence="10 11">KEBCLARHB70R</strain>
    </source>
</reference>
<dbReference type="GO" id="GO:0005737">
    <property type="term" value="C:cytoplasm"/>
    <property type="evidence" value="ECO:0007669"/>
    <property type="project" value="TreeGrafter"/>
</dbReference>
<dbReference type="Pfam" id="PF02784">
    <property type="entry name" value="Orn_Arg_deC_N"/>
    <property type="match status" value="1"/>
</dbReference>
<dbReference type="SUPFAM" id="SSF50621">
    <property type="entry name" value="Alanine racemase C-terminal domain-like"/>
    <property type="match status" value="1"/>
</dbReference>
<feature type="active site" description="Proton donor" evidence="8">
    <location>
        <position position="328"/>
    </location>
</feature>
<dbReference type="PANTHER" id="PTHR11482:SF6">
    <property type="entry name" value="ORNITHINE DECARBOXYLASE 1-RELATED"/>
    <property type="match status" value="1"/>
</dbReference>
<sequence length="380" mass="41210">MTPKIAQYLAVQAPATPCLVVDVDRVEERYRELHAALPLARIYYAVKANPAMPVLERLTSLGSSFDAASWEEIELCLQAGARASDISFGNTIKKVSSIVRAHAAGVPMFAFDSAEELDKLARHAPGSRVYCRILVENAGAEWPLSRKFGTTVEHAHALMLQARELGLDPFGLSFHVGSQQTTTDAYEAAIGRVGMLFTDLVQAGLDIRMVNLGGGFPTRYREDVPEIDEFAFAITRALTAAFGNALPELLVEPGRYIVGDAGVVSSEVVLVSRRGDSSQANGGKRWVYLDIGRFGGLAETEGESIRYQMRTPHDGGRTGPVAIAGPTCDGADILYERSDYRLPLDLASGERVELLSTGAYVSTYCSTRFNGFAPLAEHYI</sequence>
<comment type="cofactor">
    <cofactor evidence="1 8">
        <name>pyridoxal 5'-phosphate</name>
        <dbReference type="ChEBI" id="CHEBI:597326"/>
    </cofactor>
</comment>
<dbReference type="InterPro" id="IPR009006">
    <property type="entry name" value="Ala_racemase/Decarboxylase_C"/>
</dbReference>
<evidence type="ECO:0000256" key="7">
    <source>
        <dbReference type="ARBA" id="ARBA00049127"/>
    </source>
</evidence>
<dbReference type="SUPFAM" id="SSF51419">
    <property type="entry name" value="PLP-binding barrel"/>
    <property type="match status" value="1"/>
</dbReference>
<dbReference type="PROSITE" id="PS00878">
    <property type="entry name" value="ODR_DC_2_1"/>
    <property type="match status" value="1"/>
</dbReference>
<dbReference type="OrthoDB" id="9802241at2"/>
<dbReference type="PANTHER" id="PTHR11482">
    <property type="entry name" value="ARGININE/DIAMINOPIMELATE/ORNITHINE DECARBOXYLASE"/>
    <property type="match status" value="1"/>
</dbReference>
<dbReference type="FunFam" id="3.20.20.10:FF:000008">
    <property type="entry name" value="Ornithine decarboxylase"/>
    <property type="match status" value="1"/>
</dbReference>
<evidence type="ECO:0000256" key="3">
    <source>
        <dbReference type="ARBA" id="ARBA00022898"/>
    </source>
</evidence>
<dbReference type="InterPro" id="IPR029066">
    <property type="entry name" value="PLP-binding_barrel"/>
</dbReference>
<dbReference type="PRINTS" id="PR01182">
    <property type="entry name" value="ORNDCRBXLASE"/>
</dbReference>
<evidence type="ECO:0000256" key="2">
    <source>
        <dbReference type="ARBA" id="ARBA00008872"/>
    </source>
</evidence>
<dbReference type="Gene3D" id="2.40.37.10">
    <property type="entry name" value="Lyase, Ornithine Decarboxylase, Chain A, domain 1"/>
    <property type="match status" value="1"/>
</dbReference>
<evidence type="ECO:0000313" key="11">
    <source>
        <dbReference type="Proteomes" id="UP000305654"/>
    </source>
</evidence>
<name>A0A5R9J9H3_9PROT</name>
<dbReference type="InterPro" id="IPR022644">
    <property type="entry name" value="De-COase2_N"/>
</dbReference>
<evidence type="ECO:0000313" key="10">
    <source>
        <dbReference type="EMBL" id="TLU74225.1"/>
    </source>
</evidence>
<comment type="similarity">
    <text evidence="2">Belongs to the Orn/Lys/Arg decarboxylase class-II family.</text>
</comment>
<feature type="modified residue" description="N6-(pyridoxal phosphate)lysine" evidence="8">
    <location>
        <position position="47"/>
    </location>
</feature>
<dbReference type="RefSeq" id="WP_138324477.1">
    <property type="nucleotide sequence ID" value="NZ_VCDI01000001.1"/>
</dbReference>
<dbReference type="GO" id="GO:0004586">
    <property type="term" value="F:ornithine decarboxylase activity"/>
    <property type="evidence" value="ECO:0007669"/>
    <property type="project" value="UniProtKB-EC"/>
</dbReference>
<dbReference type="PRINTS" id="PR01179">
    <property type="entry name" value="ODADCRBXLASE"/>
</dbReference>
<comment type="caution">
    <text evidence="10">The sequence shown here is derived from an EMBL/GenBank/DDBJ whole genome shotgun (WGS) entry which is preliminary data.</text>
</comment>